<dbReference type="InterPro" id="IPR034660">
    <property type="entry name" value="DinB/YfiT-like"/>
</dbReference>
<dbReference type="Pfam" id="PF05163">
    <property type="entry name" value="DinB"/>
    <property type="match status" value="1"/>
</dbReference>
<proteinExistence type="inferred from homology"/>
<dbReference type="GO" id="GO:0046872">
    <property type="term" value="F:metal ion binding"/>
    <property type="evidence" value="ECO:0007669"/>
    <property type="project" value="UniProtKB-KW"/>
</dbReference>
<evidence type="ECO:0000313" key="4">
    <source>
        <dbReference type="EMBL" id="NWB98651.1"/>
    </source>
</evidence>
<dbReference type="Proteomes" id="UP000539985">
    <property type="component" value="Unassembled WGS sequence"/>
</dbReference>
<dbReference type="PANTHER" id="PTHR37302">
    <property type="entry name" value="SLR1116 PROTEIN"/>
    <property type="match status" value="1"/>
</dbReference>
<dbReference type="InterPro" id="IPR007837">
    <property type="entry name" value="DinB"/>
</dbReference>
<name>A0A7Y7XFB5_9PSED</name>
<accession>A0A7Y7XFB5</accession>
<evidence type="ECO:0000313" key="5">
    <source>
        <dbReference type="Proteomes" id="UP000539985"/>
    </source>
</evidence>
<gene>
    <name evidence="4" type="ORF">HX882_22415</name>
</gene>
<evidence type="ECO:0000256" key="3">
    <source>
        <dbReference type="PIRSR" id="PIRSR607837-1"/>
    </source>
</evidence>
<dbReference type="Gene3D" id="1.20.120.450">
    <property type="entry name" value="dinb family like domain"/>
    <property type="match status" value="1"/>
</dbReference>
<dbReference type="AlphaFoldDB" id="A0A7Y7XFB5"/>
<dbReference type="PANTHER" id="PTHR37302:SF1">
    <property type="entry name" value="PROTEIN DINB"/>
    <property type="match status" value="1"/>
</dbReference>
<comment type="caution">
    <text evidence="4">The sequence shown here is derived from an EMBL/GenBank/DDBJ whole genome shotgun (WGS) entry which is preliminary data.</text>
</comment>
<dbReference type="EMBL" id="JACAQB010000016">
    <property type="protein sequence ID" value="NWB98651.1"/>
    <property type="molecule type" value="Genomic_DNA"/>
</dbReference>
<feature type="binding site" evidence="3">
    <location>
        <position position="146"/>
    </location>
    <ligand>
        <name>a divalent metal cation</name>
        <dbReference type="ChEBI" id="CHEBI:60240"/>
    </ligand>
</feature>
<evidence type="ECO:0000256" key="1">
    <source>
        <dbReference type="ARBA" id="ARBA00008635"/>
    </source>
</evidence>
<comment type="similarity">
    <text evidence="1">Belongs to the DinB family.</text>
</comment>
<feature type="binding site" evidence="3">
    <location>
        <position position="50"/>
    </location>
    <ligand>
        <name>a divalent metal cation</name>
        <dbReference type="ChEBI" id="CHEBI:60240"/>
    </ligand>
</feature>
<feature type="binding site" evidence="3">
    <location>
        <position position="150"/>
    </location>
    <ligand>
        <name>a divalent metal cation</name>
        <dbReference type="ChEBI" id="CHEBI:60240"/>
    </ligand>
</feature>
<dbReference type="RefSeq" id="WP_177104478.1">
    <property type="nucleotide sequence ID" value="NZ_JACAQB010000016.1"/>
</dbReference>
<protein>
    <submittedName>
        <fullName evidence="4">DinB family protein</fullName>
    </submittedName>
</protein>
<dbReference type="SUPFAM" id="SSF109854">
    <property type="entry name" value="DinB/YfiT-like putative metalloenzymes"/>
    <property type="match status" value="1"/>
</dbReference>
<keyword evidence="2 3" id="KW-0479">Metal-binding</keyword>
<organism evidence="4 5">
    <name type="scientific">Pseudomonas gingeri</name>
    <dbReference type="NCBI Taxonomy" id="117681"/>
    <lineage>
        <taxon>Bacteria</taxon>
        <taxon>Pseudomonadati</taxon>
        <taxon>Pseudomonadota</taxon>
        <taxon>Gammaproteobacteria</taxon>
        <taxon>Pseudomonadales</taxon>
        <taxon>Pseudomonadaceae</taxon>
        <taxon>Pseudomonas</taxon>
    </lineage>
</organism>
<reference evidence="4 5" key="1">
    <citation type="submission" date="2020-04" db="EMBL/GenBank/DDBJ databases">
        <title>Molecular characterization of pseudomonads from Agaricus bisporus reveal novel blotch 2 pathogens in Western Europe.</title>
        <authorList>
            <person name="Taparia T."/>
            <person name="Krijger M."/>
            <person name="Haynes E."/>
            <person name="Elpinstone J.G."/>
            <person name="Noble R."/>
            <person name="Van Der Wolf J."/>
        </authorList>
    </citation>
    <scope>NUCLEOTIDE SEQUENCE [LARGE SCALE GENOMIC DNA]</scope>
    <source>
        <strain evidence="4 5">H7001</strain>
    </source>
</reference>
<evidence type="ECO:0000256" key="2">
    <source>
        <dbReference type="ARBA" id="ARBA00022723"/>
    </source>
</evidence>
<sequence length="182" mass="20569">MSRTSHICLMASYNQWMNAKLYGAAKELPEEELGADRKAFFGSILGTLNHLAAGDRVWLQRFAQHPAQYRALEPIRQLPTPPRLDQWLFADFQALAAHRAWLDQIIVQWSHSVTESDLDHPLSYKNMKGVPSAKDFYGLVMHFFNHQTHHRGQVTTLLSQAGIDVGDTDLVGLVPEQSHVSP</sequence>